<keyword evidence="1" id="KW-0812">Transmembrane</keyword>
<dbReference type="WBParaSite" id="Csp11.Scaffold579.g4534.t1">
    <property type="protein sequence ID" value="Csp11.Scaffold579.g4534.t1"/>
    <property type="gene ID" value="Csp11.Scaffold579.g4534"/>
</dbReference>
<dbReference type="Proteomes" id="UP000095282">
    <property type="component" value="Unplaced"/>
</dbReference>
<dbReference type="STRING" id="1561998.A0A1I7TC91"/>
<dbReference type="GO" id="GO:0042048">
    <property type="term" value="P:olfactory behavior"/>
    <property type="evidence" value="ECO:0007669"/>
    <property type="project" value="TreeGrafter"/>
</dbReference>
<accession>A0A1I7TC91</accession>
<name>A0A1I7TC91_9PELO</name>
<dbReference type="PANTHER" id="PTHR22943">
    <property type="entry name" value="7-TRANSMEMBRANE DOMAIN RECEPTOR C.ELEGANS"/>
    <property type="match status" value="1"/>
</dbReference>
<feature type="transmembrane region" description="Helical" evidence="1">
    <location>
        <begin position="154"/>
        <end position="182"/>
    </location>
</feature>
<dbReference type="Pfam" id="PF10326">
    <property type="entry name" value="7TM_GPCR_Str"/>
    <property type="match status" value="1"/>
</dbReference>
<proteinExistence type="predicted"/>
<dbReference type="eggNOG" id="ENOG502TFRY">
    <property type="taxonomic scope" value="Eukaryota"/>
</dbReference>
<feature type="transmembrane region" description="Helical" evidence="1">
    <location>
        <begin position="36"/>
        <end position="59"/>
    </location>
</feature>
<organism evidence="2 3">
    <name type="scientific">Caenorhabditis tropicalis</name>
    <dbReference type="NCBI Taxonomy" id="1561998"/>
    <lineage>
        <taxon>Eukaryota</taxon>
        <taxon>Metazoa</taxon>
        <taxon>Ecdysozoa</taxon>
        <taxon>Nematoda</taxon>
        <taxon>Chromadorea</taxon>
        <taxon>Rhabditida</taxon>
        <taxon>Rhabditina</taxon>
        <taxon>Rhabditomorpha</taxon>
        <taxon>Rhabditoidea</taxon>
        <taxon>Rhabditidae</taxon>
        <taxon>Peloderinae</taxon>
        <taxon>Caenorhabditis</taxon>
    </lineage>
</organism>
<feature type="transmembrane region" description="Helical" evidence="1">
    <location>
        <begin position="188"/>
        <end position="212"/>
    </location>
</feature>
<protein>
    <submittedName>
        <fullName evidence="3">Seven TM Receptor</fullName>
    </submittedName>
</protein>
<evidence type="ECO:0000256" key="1">
    <source>
        <dbReference type="SAM" id="Phobius"/>
    </source>
</evidence>
<dbReference type="GO" id="GO:0005886">
    <property type="term" value="C:plasma membrane"/>
    <property type="evidence" value="ECO:0007669"/>
    <property type="project" value="TreeGrafter"/>
</dbReference>
<feature type="transmembrane region" description="Helical" evidence="1">
    <location>
        <begin position="107"/>
        <end position="133"/>
    </location>
</feature>
<dbReference type="InterPro" id="IPR019428">
    <property type="entry name" value="7TM_GPCR_serpentine_rcpt_Str"/>
</dbReference>
<dbReference type="PANTHER" id="PTHR22943:SF29">
    <property type="entry name" value="SEVEN TM RECEPTOR"/>
    <property type="match status" value="1"/>
</dbReference>
<sequence>MCGCFGGTIYGIAVHFIYRLFALERKGRLRFFQEKFLFFWFLLPMAGGAGWFTVCYTLFSMDPLKTEYIRKTVKEFFDLEMENCVYAGAAFYQFDKNGVQFISERSFIGFALFLIVMSIPFGVVLFTGGKSYLIIRSLLKQGDSRYSKNLQMQLYKALVAQTAIPILLLFIPFGTIFILPIFEIDCQFLSAPITFFYALYPAVDPLPILLFVDYYRIAVSNFFDSFRCRTTRVGIYEEDSSPSNNQA</sequence>
<keyword evidence="1" id="KW-0472">Membrane</keyword>
<keyword evidence="1" id="KW-1133">Transmembrane helix</keyword>
<dbReference type="GO" id="GO:0038022">
    <property type="term" value="F:G protein-coupled olfactory receptor activity"/>
    <property type="evidence" value="ECO:0007669"/>
    <property type="project" value="TreeGrafter"/>
</dbReference>
<reference evidence="3" key="1">
    <citation type="submission" date="2016-11" db="UniProtKB">
        <authorList>
            <consortium name="WormBaseParasite"/>
        </authorList>
    </citation>
    <scope>IDENTIFICATION</scope>
</reference>
<evidence type="ECO:0000313" key="2">
    <source>
        <dbReference type="Proteomes" id="UP000095282"/>
    </source>
</evidence>
<dbReference type="SUPFAM" id="SSF81321">
    <property type="entry name" value="Family A G protein-coupled receptor-like"/>
    <property type="match status" value="1"/>
</dbReference>
<dbReference type="AlphaFoldDB" id="A0A1I7TC91"/>
<keyword evidence="2" id="KW-1185">Reference proteome</keyword>
<evidence type="ECO:0000313" key="3">
    <source>
        <dbReference type="WBParaSite" id="Csp11.Scaffold579.g4534.t1"/>
    </source>
</evidence>